<dbReference type="STRING" id="411461.DORFOR_03031"/>
<name>B0G9R5_9FIRM</name>
<sequence>MQENYEEATKMINAILVVLLVLIGGVPSILLTLSVPVMLVWKIYRKVRYGYSLYQ</sequence>
<reference evidence="2 3" key="1">
    <citation type="submission" date="2007-10" db="EMBL/GenBank/DDBJ databases">
        <title>Draft genome sequence of Dorea formicigenerans(ATCC 27755).</title>
        <authorList>
            <person name="Sudarsanam P."/>
            <person name="Ley R."/>
            <person name="Guruge J."/>
            <person name="Turnbaugh P.J."/>
            <person name="Mahowald M."/>
            <person name="Liep D."/>
            <person name="Gordon J."/>
        </authorList>
    </citation>
    <scope>NUCLEOTIDE SEQUENCE [LARGE SCALE GENOMIC DNA]</scope>
    <source>
        <strain evidence="2 3">ATCC 27755</strain>
    </source>
</reference>
<gene>
    <name evidence="2" type="ORF">DORFOR_03031</name>
</gene>
<reference evidence="2 3" key="2">
    <citation type="submission" date="2007-10" db="EMBL/GenBank/DDBJ databases">
        <authorList>
            <person name="Fulton L."/>
            <person name="Clifton S."/>
            <person name="Fulton B."/>
            <person name="Xu J."/>
            <person name="Minx P."/>
            <person name="Pepin K.H."/>
            <person name="Johnson M."/>
            <person name="Thiruvilangam P."/>
            <person name="Bhonagiri V."/>
            <person name="Nash W.E."/>
            <person name="Wang C."/>
            <person name="Mardis E.R."/>
            <person name="Wilson R.K."/>
        </authorList>
    </citation>
    <scope>NUCLEOTIDE SEQUENCE [LARGE SCALE GENOMIC DNA]</scope>
    <source>
        <strain evidence="2 3">ATCC 27755</strain>
    </source>
</reference>
<organism evidence="2 3">
    <name type="scientific">Dorea formicigenerans ATCC 27755</name>
    <dbReference type="NCBI Taxonomy" id="411461"/>
    <lineage>
        <taxon>Bacteria</taxon>
        <taxon>Bacillati</taxon>
        <taxon>Bacillota</taxon>
        <taxon>Clostridia</taxon>
        <taxon>Lachnospirales</taxon>
        <taxon>Lachnospiraceae</taxon>
        <taxon>Dorea</taxon>
    </lineage>
</organism>
<keyword evidence="1" id="KW-0812">Transmembrane</keyword>
<comment type="caution">
    <text evidence="2">The sequence shown here is derived from an EMBL/GenBank/DDBJ whole genome shotgun (WGS) entry which is preliminary data.</text>
</comment>
<keyword evidence="1" id="KW-1133">Transmembrane helix</keyword>
<accession>B0G9R5</accession>
<keyword evidence="1" id="KW-0472">Membrane</keyword>
<protein>
    <submittedName>
        <fullName evidence="2">Uncharacterized protein</fullName>
    </submittedName>
</protein>
<feature type="transmembrane region" description="Helical" evidence="1">
    <location>
        <begin position="12"/>
        <end position="41"/>
    </location>
</feature>
<dbReference type="PaxDb" id="411461-DORFOR_03031"/>
<dbReference type="AlphaFoldDB" id="B0G9R5"/>
<evidence type="ECO:0000313" key="2">
    <source>
        <dbReference type="EMBL" id="EDR46419.1"/>
    </source>
</evidence>
<dbReference type="EMBL" id="AAXA02000015">
    <property type="protein sequence ID" value="EDR46419.1"/>
    <property type="molecule type" value="Genomic_DNA"/>
</dbReference>
<proteinExistence type="predicted"/>
<dbReference type="Proteomes" id="UP000005359">
    <property type="component" value="Unassembled WGS sequence"/>
</dbReference>
<evidence type="ECO:0000256" key="1">
    <source>
        <dbReference type="SAM" id="Phobius"/>
    </source>
</evidence>
<evidence type="ECO:0000313" key="3">
    <source>
        <dbReference type="Proteomes" id="UP000005359"/>
    </source>
</evidence>
<dbReference type="RefSeq" id="WP_005335500.1">
    <property type="nucleotide sequence ID" value="NZ_CAXSXX010000009.1"/>
</dbReference>